<evidence type="ECO:0000259" key="1">
    <source>
        <dbReference type="PROSITE" id="PS51677"/>
    </source>
</evidence>
<dbReference type="InterPro" id="IPR037950">
    <property type="entry name" value="PgdA-like"/>
</dbReference>
<dbReference type="InterPro" id="IPR002509">
    <property type="entry name" value="NODB_dom"/>
</dbReference>
<dbReference type="CDD" id="cd10938">
    <property type="entry name" value="CE4_HpPgdA_like"/>
    <property type="match status" value="1"/>
</dbReference>
<dbReference type="EMBL" id="JAZBJO010000002">
    <property type="protein sequence ID" value="MEE4591078.1"/>
    <property type="molecule type" value="Genomic_DNA"/>
</dbReference>
<name>A0ABU7PPQ2_9ACTN</name>
<dbReference type="SUPFAM" id="SSF88713">
    <property type="entry name" value="Glycoside hydrolase/deacetylase"/>
    <property type="match status" value="1"/>
</dbReference>
<protein>
    <submittedName>
        <fullName evidence="2">Polysaccharide deacetylase</fullName>
    </submittedName>
</protein>
<dbReference type="Pfam" id="PF01522">
    <property type="entry name" value="Polysacc_deac_1"/>
    <property type="match status" value="1"/>
</dbReference>
<sequence>MSTDDFGLPPESWRWPEHTWRGHIDAVRAGRRLVPDRWPGGARVAVALSFDSDHETIPLRDGETSPGRLAQGEYGARAGAPRILDLLARHGVPATFFMPAVSALVHPEEARAYTGDGHELAVHGWIHERNTLLGREDEKELTARALDTLTTLTGRRPVGIRTPSWDFSDSTLDIMLELGFAYDSSLMADDEPYEIVTEGRPTGLVEIPVDWIRDDAPYFTMDRYGSVRPHSRPRDVREIWTDEFDAAYRDGGVFQLTLHPHVIGHRSRLVALRELLDHIAAHPGVWYATHAQLADVARGVLHGRTAAGSAADTPEHTP</sequence>
<dbReference type="Proteomes" id="UP001354709">
    <property type="component" value="Unassembled WGS sequence"/>
</dbReference>
<keyword evidence="3" id="KW-1185">Reference proteome</keyword>
<reference evidence="2 3" key="1">
    <citation type="submission" date="2023-11" db="EMBL/GenBank/DDBJ databases">
        <title>30 novel species of actinomycetes from the DSMZ collection.</title>
        <authorList>
            <person name="Nouioui I."/>
        </authorList>
    </citation>
    <scope>NUCLEOTIDE SEQUENCE [LARGE SCALE GENOMIC DNA]</scope>
    <source>
        <strain evidence="2 3">DSM 41524</strain>
    </source>
</reference>
<gene>
    <name evidence="2" type="ORF">V2J94_04075</name>
</gene>
<dbReference type="RefSeq" id="WP_330806326.1">
    <property type="nucleotide sequence ID" value="NZ_JAZBJO010000002.1"/>
</dbReference>
<dbReference type="PANTHER" id="PTHR47561:SF1">
    <property type="entry name" value="POLYSACCHARIDE DEACETYLASE FAMILY PROTEIN (AFU_ORTHOLOGUE AFUA_6G05030)"/>
    <property type="match status" value="1"/>
</dbReference>
<evidence type="ECO:0000313" key="3">
    <source>
        <dbReference type="Proteomes" id="UP001354709"/>
    </source>
</evidence>
<accession>A0ABU7PPQ2</accession>
<organism evidence="2 3">
    <name type="scientific">Streptomyces asiaticus subsp. ignotus</name>
    <dbReference type="NCBI Taxonomy" id="3098222"/>
    <lineage>
        <taxon>Bacteria</taxon>
        <taxon>Bacillati</taxon>
        <taxon>Actinomycetota</taxon>
        <taxon>Actinomycetes</taxon>
        <taxon>Kitasatosporales</taxon>
        <taxon>Streptomycetaceae</taxon>
        <taxon>Streptomyces</taxon>
        <taxon>Streptomyces violaceusniger group</taxon>
    </lineage>
</organism>
<dbReference type="PANTHER" id="PTHR47561">
    <property type="entry name" value="POLYSACCHARIDE DEACETYLASE FAMILY PROTEIN (AFU_ORTHOLOGUE AFUA_6G05030)"/>
    <property type="match status" value="1"/>
</dbReference>
<proteinExistence type="predicted"/>
<dbReference type="Gene3D" id="3.20.20.370">
    <property type="entry name" value="Glycoside hydrolase/deacetylase"/>
    <property type="match status" value="1"/>
</dbReference>
<comment type="caution">
    <text evidence="2">The sequence shown here is derived from an EMBL/GenBank/DDBJ whole genome shotgun (WGS) entry which is preliminary data.</text>
</comment>
<dbReference type="InterPro" id="IPR011330">
    <property type="entry name" value="Glyco_hydro/deAcase_b/a-brl"/>
</dbReference>
<evidence type="ECO:0000313" key="2">
    <source>
        <dbReference type="EMBL" id="MEE4591078.1"/>
    </source>
</evidence>
<feature type="domain" description="NodB homology" evidence="1">
    <location>
        <begin position="64"/>
        <end position="288"/>
    </location>
</feature>
<dbReference type="PROSITE" id="PS51677">
    <property type="entry name" value="NODB"/>
    <property type="match status" value="1"/>
</dbReference>